<evidence type="ECO:0000256" key="5">
    <source>
        <dbReference type="ARBA" id="ARBA00022989"/>
    </source>
</evidence>
<feature type="transmembrane region" description="Helical" evidence="7">
    <location>
        <begin position="51"/>
        <end position="70"/>
    </location>
</feature>
<reference evidence="8 9" key="1">
    <citation type="submission" date="2022-08" db="EMBL/GenBank/DDBJ databases">
        <title>Reclassification of Massilia species as members of the genera Telluria, Duganella, Pseudoduganella, Mokoshia gen. nov. and Zemynaea gen. nov. using orthogonal and non-orthogonal genome-based approaches.</title>
        <authorList>
            <person name="Bowman J.P."/>
        </authorList>
    </citation>
    <scope>NUCLEOTIDE SEQUENCE [LARGE SCALE GENOMIC DNA]</scope>
    <source>
        <strain evidence="8 9">LMG 28164</strain>
    </source>
</reference>
<evidence type="ECO:0000256" key="4">
    <source>
        <dbReference type="ARBA" id="ARBA00022847"/>
    </source>
</evidence>
<keyword evidence="9" id="KW-1185">Reference proteome</keyword>
<evidence type="ECO:0000256" key="7">
    <source>
        <dbReference type="SAM" id="Phobius"/>
    </source>
</evidence>
<feature type="transmembrane region" description="Helical" evidence="7">
    <location>
        <begin position="194"/>
        <end position="213"/>
    </location>
</feature>
<evidence type="ECO:0000313" key="9">
    <source>
        <dbReference type="Proteomes" id="UP001205560"/>
    </source>
</evidence>
<protein>
    <submittedName>
        <fullName evidence="8">Divalent metal cation transporter</fullName>
    </submittedName>
</protein>
<comment type="caution">
    <text evidence="8">The sequence shown here is derived from an EMBL/GenBank/DDBJ whole genome shotgun (WGS) entry which is preliminary data.</text>
</comment>
<keyword evidence="6 7" id="KW-0472">Membrane</keyword>
<feature type="transmembrane region" description="Helical" evidence="7">
    <location>
        <begin position="408"/>
        <end position="426"/>
    </location>
</feature>
<sequence>MMKSKFQLFRRLTDNATLKSLGPGLITGAADDDPSGIATYSQAGAQFGFNTLWTLVLTYPFMVGIQLVSARIGRVTGRGLAANIRRAYSPWLLYAIVVLLLVANVINIAADIAAMGEALRLVTGVGSQHMYSLGFGILCLLLQVFLPYSTYVRYLKWLTLGLLAYVATAFAVHMPWTEVLARTVWPHFSFTKESVALIVAVFGTTISPYLFFWQASQEVEEIRNDASTRALRTRPKDAKAQMKRIKADTLIGMGFSNLVAFFIILTTAVTLGAHGITDIQSSAQAAEALRPVAGEFAFVLFALGIIGTGMLAVPVLAGSAAYAVTESFRWRNGLDLKVVEAREFYGIIALATLGGVLLDFAPVDPIAALVLSAQINGVIAVPIMVVMMMLAHNRKIMDQYTLTTRHTLIGWLGVAIMLVAVVAMFATM</sequence>
<dbReference type="PANTHER" id="PTHR11706:SF33">
    <property type="entry name" value="NATURAL RESISTANCE-ASSOCIATED MACROPHAGE PROTEIN 2"/>
    <property type="match status" value="1"/>
</dbReference>
<accession>A0ABT2A2X7</accession>
<dbReference type="PANTHER" id="PTHR11706">
    <property type="entry name" value="SOLUTE CARRIER PROTEIN FAMILY 11 MEMBER"/>
    <property type="match status" value="1"/>
</dbReference>
<evidence type="ECO:0000256" key="3">
    <source>
        <dbReference type="ARBA" id="ARBA00022692"/>
    </source>
</evidence>
<evidence type="ECO:0000256" key="2">
    <source>
        <dbReference type="ARBA" id="ARBA00022448"/>
    </source>
</evidence>
<feature type="transmembrane region" description="Helical" evidence="7">
    <location>
        <begin position="250"/>
        <end position="276"/>
    </location>
</feature>
<feature type="transmembrane region" description="Helical" evidence="7">
    <location>
        <begin position="344"/>
        <end position="361"/>
    </location>
</feature>
<comment type="subcellular location">
    <subcellularLocation>
        <location evidence="1">Membrane</location>
        <topology evidence="1">Multi-pass membrane protein</topology>
    </subcellularLocation>
</comment>
<feature type="transmembrane region" description="Helical" evidence="7">
    <location>
        <begin position="130"/>
        <end position="148"/>
    </location>
</feature>
<gene>
    <name evidence="8" type="ORF">NX782_04920</name>
</gene>
<keyword evidence="5 7" id="KW-1133">Transmembrane helix</keyword>
<name>A0ABT2A2X7_9BURK</name>
<feature type="transmembrane region" description="Helical" evidence="7">
    <location>
        <begin position="91"/>
        <end position="110"/>
    </location>
</feature>
<keyword evidence="3 7" id="KW-0812">Transmembrane</keyword>
<feature type="transmembrane region" description="Helical" evidence="7">
    <location>
        <begin position="296"/>
        <end position="324"/>
    </location>
</feature>
<evidence type="ECO:0000313" key="8">
    <source>
        <dbReference type="EMBL" id="MCS0588539.1"/>
    </source>
</evidence>
<dbReference type="RefSeq" id="WP_258844303.1">
    <property type="nucleotide sequence ID" value="NZ_JANUGX010000004.1"/>
</dbReference>
<evidence type="ECO:0000256" key="1">
    <source>
        <dbReference type="ARBA" id="ARBA00004141"/>
    </source>
</evidence>
<proteinExistence type="predicted"/>
<dbReference type="Proteomes" id="UP001205560">
    <property type="component" value="Unassembled WGS sequence"/>
</dbReference>
<dbReference type="InterPro" id="IPR001046">
    <property type="entry name" value="NRAMP_fam"/>
</dbReference>
<feature type="transmembrane region" description="Helical" evidence="7">
    <location>
        <begin position="155"/>
        <end position="174"/>
    </location>
</feature>
<evidence type="ECO:0000256" key="6">
    <source>
        <dbReference type="ARBA" id="ARBA00023136"/>
    </source>
</evidence>
<dbReference type="EMBL" id="JANUGX010000004">
    <property type="protein sequence ID" value="MCS0588539.1"/>
    <property type="molecule type" value="Genomic_DNA"/>
</dbReference>
<feature type="transmembrane region" description="Helical" evidence="7">
    <location>
        <begin position="367"/>
        <end position="387"/>
    </location>
</feature>
<organism evidence="8 9">
    <name type="scientific">Massilia norwichensis</name>
    <dbReference type="NCBI Taxonomy" id="1442366"/>
    <lineage>
        <taxon>Bacteria</taxon>
        <taxon>Pseudomonadati</taxon>
        <taxon>Pseudomonadota</taxon>
        <taxon>Betaproteobacteria</taxon>
        <taxon>Burkholderiales</taxon>
        <taxon>Oxalobacteraceae</taxon>
        <taxon>Telluria group</taxon>
        <taxon>Massilia</taxon>
    </lineage>
</organism>
<keyword evidence="4" id="KW-0769">Symport</keyword>
<dbReference type="Pfam" id="PF01566">
    <property type="entry name" value="Nramp"/>
    <property type="match status" value="1"/>
</dbReference>
<keyword evidence="2" id="KW-0813">Transport</keyword>